<dbReference type="CDD" id="cd01767">
    <property type="entry name" value="UBX"/>
    <property type="match status" value="1"/>
</dbReference>
<protein>
    <submittedName>
        <fullName evidence="3">Ubx7 protein</fullName>
    </submittedName>
</protein>
<feature type="region of interest" description="Disordered" evidence="1">
    <location>
        <begin position="356"/>
        <end position="375"/>
    </location>
</feature>
<keyword evidence="4" id="KW-1185">Reference proteome</keyword>
<evidence type="ECO:0000313" key="4">
    <source>
        <dbReference type="Proteomes" id="UP001360560"/>
    </source>
</evidence>
<organism evidence="3 4">
    <name type="scientific">Saccharomycopsis crataegensis</name>
    <dbReference type="NCBI Taxonomy" id="43959"/>
    <lineage>
        <taxon>Eukaryota</taxon>
        <taxon>Fungi</taxon>
        <taxon>Dikarya</taxon>
        <taxon>Ascomycota</taxon>
        <taxon>Saccharomycotina</taxon>
        <taxon>Saccharomycetes</taxon>
        <taxon>Saccharomycopsidaceae</taxon>
        <taxon>Saccharomycopsis</taxon>
    </lineage>
</organism>
<feature type="region of interest" description="Disordered" evidence="1">
    <location>
        <begin position="406"/>
        <end position="466"/>
    </location>
</feature>
<feature type="region of interest" description="Disordered" evidence="1">
    <location>
        <begin position="117"/>
        <end position="193"/>
    </location>
</feature>
<feature type="compositionally biased region" description="Low complexity" evidence="1">
    <location>
        <begin position="118"/>
        <end position="129"/>
    </location>
</feature>
<dbReference type="InterPro" id="IPR001012">
    <property type="entry name" value="UBX_dom"/>
</dbReference>
<reference evidence="3 4" key="1">
    <citation type="journal article" date="2023" name="Elife">
        <title>Identification of key yeast species and microbe-microbe interactions impacting larval growth of Drosophila in the wild.</title>
        <authorList>
            <person name="Mure A."/>
            <person name="Sugiura Y."/>
            <person name="Maeda R."/>
            <person name="Honda K."/>
            <person name="Sakurai N."/>
            <person name="Takahashi Y."/>
            <person name="Watada M."/>
            <person name="Katoh T."/>
            <person name="Gotoh A."/>
            <person name="Gotoh Y."/>
            <person name="Taniguchi I."/>
            <person name="Nakamura K."/>
            <person name="Hayashi T."/>
            <person name="Katayama T."/>
            <person name="Uemura T."/>
            <person name="Hattori Y."/>
        </authorList>
    </citation>
    <scope>NUCLEOTIDE SEQUENCE [LARGE SCALE GENOMIC DNA]</scope>
    <source>
        <strain evidence="3 4">SC-9</strain>
    </source>
</reference>
<feature type="compositionally biased region" description="Polar residues" evidence="1">
    <location>
        <begin position="130"/>
        <end position="140"/>
    </location>
</feature>
<dbReference type="Pfam" id="PF00789">
    <property type="entry name" value="UBX"/>
    <property type="match status" value="1"/>
</dbReference>
<dbReference type="AlphaFoldDB" id="A0AAV5QHF6"/>
<feature type="domain" description="UBX" evidence="2">
    <location>
        <begin position="241"/>
        <end position="319"/>
    </location>
</feature>
<dbReference type="PANTHER" id="PTHR46424">
    <property type="entry name" value="UBX DOMAIN-CONTAINING PROTEIN 4"/>
    <property type="match status" value="1"/>
</dbReference>
<dbReference type="EMBL" id="BTFZ01000002">
    <property type="protein sequence ID" value="GMM34051.1"/>
    <property type="molecule type" value="Genomic_DNA"/>
</dbReference>
<feature type="compositionally biased region" description="Polar residues" evidence="1">
    <location>
        <begin position="406"/>
        <end position="419"/>
    </location>
</feature>
<dbReference type="Pfam" id="PF23187">
    <property type="entry name" value="UBX7_N"/>
    <property type="match status" value="1"/>
</dbReference>
<dbReference type="Proteomes" id="UP001360560">
    <property type="component" value="Unassembled WGS sequence"/>
</dbReference>
<evidence type="ECO:0000313" key="3">
    <source>
        <dbReference type="EMBL" id="GMM34051.1"/>
    </source>
</evidence>
<sequence length="466" mass="52232">MSLFIMSVSEAVSASVSTNKPLVVFVTDNSEESNKWGEELLLESGDDTVHLLKQKTIILKLVKPSQDYDFFSQIFPNPPLSSIYFVMTGQLLDVVTGEISSSDFKQKLNDVLAKVEKVQSAPQQSSVSSNTNEGMSTNPASAEIKKTEKCKSSKKPAKNPESPKKYNSIKQQIAEESSHRYKEEQMRKKKLEKEEKERILKLVRADREERRHDNELRRKEKEGLQPEHESSSLKTIHHDGHNHPKCVLSIRLLDGSRINHEFDSKQTLSDVRNWVDRNRSDGDQPYVFYEAVIKREYGITEEISKLSDLDLPPRSVLTLKPHQNFTTAYYGATDTWFNRFSNVFYSALGYDGSNQAPESINQNGPSNNRGISSAIGSTENVSQGAASPFLRSVNASVDDLHSFYSSSSHINGSKTSLSDSRIRAFGDNPNSSTGNGGNGYNKSKEKDKKVAYNGNQTNLEDDNDKT</sequence>
<accession>A0AAV5QHF6</accession>
<gene>
    <name evidence="3" type="ORF">DASC09_013760</name>
</gene>
<dbReference type="InterPro" id="IPR029071">
    <property type="entry name" value="Ubiquitin-like_domsf"/>
</dbReference>
<dbReference type="GO" id="GO:0005783">
    <property type="term" value="C:endoplasmic reticulum"/>
    <property type="evidence" value="ECO:0007669"/>
    <property type="project" value="TreeGrafter"/>
</dbReference>
<comment type="caution">
    <text evidence="3">The sequence shown here is derived from an EMBL/GenBank/DDBJ whole genome shotgun (WGS) entry which is preliminary data.</text>
</comment>
<feature type="region of interest" description="Disordered" evidence="1">
    <location>
        <begin position="207"/>
        <end position="240"/>
    </location>
</feature>
<dbReference type="SMART" id="SM00166">
    <property type="entry name" value="UBX"/>
    <property type="match status" value="1"/>
</dbReference>
<dbReference type="PANTHER" id="PTHR46424:SF1">
    <property type="entry name" value="UBX DOMAIN-CONTAINING PROTEIN 4"/>
    <property type="match status" value="1"/>
</dbReference>
<dbReference type="RefSeq" id="XP_064851051.1">
    <property type="nucleotide sequence ID" value="XM_064994979.1"/>
</dbReference>
<dbReference type="GeneID" id="90072030"/>
<evidence type="ECO:0000256" key="1">
    <source>
        <dbReference type="SAM" id="MobiDB-lite"/>
    </source>
</evidence>
<dbReference type="Gene3D" id="3.10.20.90">
    <property type="entry name" value="Phosphatidylinositol 3-kinase Catalytic Subunit, Chain A, domain 1"/>
    <property type="match status" value="1"/>
</dbReference>
<proteinExistence type="predicted"/>
<name>A0AAV5QHF6_9ASCO</name>
<dbReference type="GO" id="GO:0036503">
    <property type="term" value="P:ERAD pathway"/>
    <property type="evidence" value="ECO:0007669"/>
    <property type="project" value="TreeGrafter"/>
</dbReference>
<dbReference type="SUPFAM" id="SSF54236">
    <property type="entry name" value="Ubiquitin-like"/>
    <property type="match status" value="1"/>
</dbReference>
<feature type="compositionally biased region" description="Basic and acidic residues" evidence="1">
    <location>
        <begin position="176"/>
        <end position="193"/>
    </location>
</feature>
<evidence type="ECO:0000259" key="2">
    <source>
        <dbReference type="PROSITE" id="PS50033"/>
    </source>
</evidence>
<dbReference type="PROSITE" id="PS50033">
    <property type="entry name" value="UBX"/>
    <property type="match status" value="1"/>
</dbReference>